<proteinExistence type="inferred from homology"/>
<dbReference type="EMBL" id="LZTJ01000001">
    <property type="protein sequence ID" value="OBP82754.1"/>
    <property type="molecule type" value="Genomic_DNA"/>
</dbReference>
<gene>
    <name evidence="3" type="ORF">BAE39_04220</name>
</gene>
<name>A0A1A5I6F1_RHILI</name>
<comment type="caution">
    <text evidence="3">The sequence shown here is derived from an EMBL/GenBank/DDBJ whole genome shotgun (WGS) entry which is preliminary data.</text>
</comment>
<dbReference type="SUPFAM" id="SSF54909">
    <property type="entry name" value="Dimeric alpha+beta barrel"/>
    <property type="match status" value="1"/>
</dbReference>
<dbReference type="RefSeq" id="WP_010912568.1">
    <property type="nucleotide sequence ID" value="NZ_LZTH01000034.1"/>
</dbReference>
<dbReference type="GeneID" id="66681030"/>
<accession>A0A1A5I6F1</accession>
<reference evidence="4" key="1">
    <citation type="submission" date="2016-06" db="EMBL/GenBank/DDBJ databases">
        <title>NZP2037 Pacbio-Illumina hybrid assembly.</title>
        <authorList>
            <person name="Ramsay J.P."/>
        </authorList>
    </citation>
    <scope>NUCLEOTIDE SEQUENCE [LARGE SCALE GENOMIC DNA]</scope>
    <source>
        <strain evidence="4">R7ANS::ICEMlSym2042</strain>
    </source>
</reference>
<feature type="domain" description="YCII-related" evidence="2">
    <location>
        <begin position="1"/>
        <end position="115"/>
    </location>
</feature>
<dbReference type="PANTHER" id="PTHR35174:SF3">
    <property type="entry name" value="BLL7171 PROTEIN"/>
    <property type="match status" value="1"/>
</dbReference>
<evidence type="ECO:0000313" key="4">
    <source>
        <dbReference type="Proteomes" id="UP000093748"/>
    </source>
</evidence>
<organism evidence="3 4">
    <name type="scientific">Rhizobium loti</name>
    <name type="common">Mesorhizobium loti</name>
    <dbReference type="NCBI Taxonomy" id="381"/>
    <lineage>
        <taxon>Bacteria</taxon>
        <taxon>Pseudomonadati</taxon>
        <taxon>Pseudomonadota</taxon>
        <taxon>Alphaproteobacteria</taxon>
        <taxon>Hyphomicrobiales</taxon>
        <taxon>Phyllobacteriaceae</taxon>
        <taxon>Mesorhizobium</taxon>
    </lineage>
</organism>
<dbReference type="Pfam" id="PF03795">
    <property type="entry name" value="YCII"/>
    <property type="match status" value="1"/>
</dbReference>
<evidence type="ECO:0000313" key="3">
    <source>
        <dbReference type="EMBL" id="OBP82754.1"/>
    </source>
</evidence>
<dbReference type="InterPro" id="IPR005545">
    <property type="entry name" value="YCII"/>
</dbReference>
<dbReference type="Proteomes" id="UP000093748">
    <property type="component" value="Unassembled WGS sequence"/>
</dbReference>
<dbReference type="InterPro" id="IPR011008">
    <property type="entry name" value="Dimeric_a/b-barrel"/>
</dbReference>
<evidence type="ECO:0000256" key="1">
    <source>
        <dbReference type="ARBA" id="ARBA00007689"/>
    </source>
</evidence>
<dbReference type="OrthoDB" id="9807535at2"/>
<evidence type="ECO:0000259" key="2">
    <source>
        <dbReference type="Pfam" id="PF03795"/>
    </source>
</evidence>
<sequence length="122" mass="13396">MRYMLMINNDESALAAMPVEKTQQMSAAYGAYTEALKKSGAWLAGERLRPTQATTSVRIADGKTNVIDGPYADTKEQLAGFYMIEAADIDTAIEWAARCPAASTGTVELRPIWELADYMPQK</sequence>
<dbReference type="Gene3D" id="3.30.70.1060">
    <property type="entry name" value="Dimeric alpha+beta barrel"/>
    <property type="match status" value="1"/>
</dbReference>
<comment type="similarity">
    <text evidence="1">Belongs to the YciI family.</text>
</comment>
<dbReference type="PANTHER" id="PTHR35174">
    <property type="entry name" value="BLL7171 PROTEIN-RELATED"/>
    <property type="match status" value="1"/>
</dbReference>
<dbReference type="AlphaFoldDB" id="A0A1A5I6F1"/>
<protein>
    <recommendedName>
        <fullName evidence="2">YCII-related domain-containing protein</fullName>
    </recommendedName>
</protein>